<feature type="transmembrane region" description="Helical" evidence="1">
    <location>
        <begin position="198"/>
        <end position="216"/>
    </location>
</feature>
<evidence type="ECO:0000256" key="1">
    <source>
        <dbReference type="SAM" id="Phobius"/>
    </source>
</evidence>
<sequence length="381" mass="43051">MVYPSMDYILRPERPYFYNGIALHWKFGYDRLEDECVFAPVNTTDPRLRAIASHASRHADFAVMFDCPESLSLKCKDQSRIRESMAVFFRQLLLTGFPPVKLFILVGDAGRLAFVGDDYIIYRSPSAFQAYIHSVPVTVTVVQTNDTADPHIDGIRNATHYHYAAMHGKWRRTGRCAPPSLPTEVNETNEARTSYRVWTYKWICFTIISAALLYAWARFIRMAALAPVSIDICMATFLITSIYAILIWFASNARKLSNHPKGYILYVKLSFFSAVGFISNIVFIVCDLLAAVESFRDPDTMIVTMECVHNTIHLIRVLVFLAVPGIRWPAAKNAQASTAREPLGGMTTIGEETTSAEEMPIAKRLTMAFAKRLTGYIRMPT</sequence>
<evidence type="ECO:0000313" key="2">
    <source>
        <dbReference type="EMBL" id="RKP26133.1"/>
    </source>
</evidence>
<proteinExistence type="predicted"/>
<protein>
    <submittedName>
        <fullName evidence="2">Uncharacterized protein</fullName>
    </submittedName>
</protein>
<accession>A0A4P9Z0Y6</accession>
<dbReference type="AlphaFoldDB" id="A0A4P9Z0Y6"/>
<keyword evidence="3" id="KW-1185">Reference proteome</keyword>
<feature type="transmembrane region" description="Helical" evidence="1">
    <location>
        <begin position="271"/>
        <end position="292"/>
    </location>
</feature>
<keyword evidence="1" id="KW-1133">Transmembrane helix</keyword>
<organism evidence="2 3">
    <name type="scientific">Syncephalis pseudoplumigaleata</name>
    <dbReference type="NCBI Taxonomy" id="1712513"/>
    <lineage>
        <taxon>Eukaryota</taxon>
        <taxon>Fungi</taxon>
        <taxon>Fungi incertae sedis</taxon>
        <taxon>Zoopagomycota</taxon>
        <taxon>Zoopagomycotina</taxon>
        <taxon>Zoopagomycetes</taxon>
        <taxon>Zoopagales</taxon>
        <taxon>Piptocephalidaceae</taxon>
        <taxon>Syncephalis</taxon>
    </lineage>
</organism>
<gene>
    <name evidence="2" type="ORF">SYNPS1DRAFT_28163</name>
</gene>
<keyword evidence="1" id="KW-0812">Transmembrane</keyword>
<reference evidence="3" key="1">
    <citation type="journal article" date="2018" name="Nat. Microbiol.">
        <title>Leveraging single-cell genomics to expand the fungal tree of life.</title>
        <authorList>
            <person name="Ahrendt S.R."/>
            <person name="Quandt C.A."/>
            <person name="Ciobanu D."/>
            <person name="Clum A."/>
            <person name="Salamov A."/>
            <person name="Andreopoulos B."/>
            <person name="Cheng J.F."/>
            <person name="Woyke T."/>
            <person name="Pelin A."/>
            <person name="Henrissat B."/>
            <person name="Reynolds N.K."/>
            <person name="Benny G.L."/>
            <person name="Smith M.E."/>
            <person name="James T.Y."/>
            <person name="Grigoriev I.V."/>
        </authorList>
    </citation>
    <scope>NUCLEOTIDE SEQUENCE [LARGE SCALE GENOMIC DNA]</scope>
    <source>
        <strain evidence="3">Benny S71-1</strain>
    </source>
</reference>
<dbReference type="EMBL" id="KZ989507">
    <property type="protein sequence ID" value="RKP26133.1"/>
    <property type="molecule type" value="Genomic_DNA"/>
</dbReference>
<keyword evidence="1" id="KW-0472">Membrane</keyword>
<feature type="transmembrane region" description="Helical" evidence="1">
    <location>
        <begin position="228"/>
        <end position="251"/>
    </location>
</feature>
<name>A0A4P9Z0Y6_9FUNG</name>
<dbReference type="Proteomes" id="UP000278143">
    <property type="component" value="Unassembled WGS sequence"/>
</dbReference>
<evidence type="ECO:0000313" key="3">
    <source>
        <dbReference type="Proteomes" id="UP000278143"/>
    </source>
</evidence>